<dbReference type="OrthoDB" id="597561at2"/>
<evidence type="ECO:0000313" key="1">
    <source>
        <dbReference type="EMBL" id="KGQ20562.1"/>
    </source>
</evidence>
<dbReference type="STRING" id="1300345.LF41_1099"/>
<dbReference type="EMBL" id="JRKJ01000002">
    <property type="protein sequence ID" value="KGQ20562.1"/>
    <property type="molecule type" value="Genomic_DNA"/>
</dbReference>
<dbReference type="InterPro" id="IPR014729">
    <property type="entry name" value="Rossmann-like_a/b/a_fold"/>
</dbReference>
<gene>
    <name evidence="1" type="ORF">LF41_1099</name>
</gene>
<organism evidence="1 2">
    <name type="scientific">Lysobacter dokdonensis DS-58</name>
    <dbReference type="NCBI Taxonomy" id="1300345"/>
    <lineage>
        <taxon>Bacteria</taxon>
        <taxon>Pseudomonadati</taxon>
        <taxon>Pseudomonadota</taxon>
        <taxon>Gammaproteobacteria</taxon>
        <taxon>Lysobacterales</taxon>
        <taxon>Lysobacteraceae</taxon>
        <taxon>Noviluteimonas</taxon>
    </lineage>
</organism>
<dbReference type="RefSeq" id="WP_036165035.1">
    <property type="nucleotide sequence ID" value="NZ_JRKJ01000002.1"/>
</dbReference>
<reference evidence="1 2" key="1">
    <citation type="submission" date="2014-09" db="EMBL/GenBank/DDBJ databases">
        <title>Genome sequences of Lysobacter dokdonensis DS-58.</title>
        <authorList>
            <person name="Kim J.F."/>
            <person name="Kwak M.-J."/>
        </authorList>
    </citation>
    <scope>NUCLEOTIDE SEQUENCE [LARGE SCALE GENOMIC DNA]</scope>
    <source>
        <strain evidence="1 2">DS-58</strain>
    </source>
</reference>
<dbReference type="AlphaFoldDB" id="A0A0A2WP99"/>
<keyword evidence="2" id="KW-1185">Reference proteome</keyword>
<protein>
    <recommendedName>
        <fullName evidence="3">7-cyano-7-deazaguanine synthase</fullName>
    </recommendedName>
</protein>
<sequence>MERTPVNLLWTGGWDSTFQLMRLLLVHGVSVEPIYLMDHTRGSLHVELRTMERIREALATAYPQTRQLLLSTRIADVDALAPDPEIEHAYRRILRTHPIGSQYPWIARFLAQHDLRDVEMGSEFTHHGASEMLIGRTEAITTKQGYASFRLSPDARDSDIGALFGRLAFPLAQTDKAAMKKEADVRGWIPILGMTWFCHKPLRGQPCGMCNPCQGVMSDGFGWRIPPSRRALGAVHRATIGPLKKTTKRILQKFRGAYLTPPAITH</sequence>
<dbReference type="Gene3D" id="3.40.50.620">
    <property type="entry name" value="HUPs"/>
    <property type="match status" value="1"/>
</dbReference>
<evidence type="ECO:0008006" key="3">
    <source>
        <dbReference type="Google" id="ProtNLM"/>
    </source>
</evidence>
<dbReference type="PATRIC" id="fig|1300345.3.peg.420"/>
<evidence type="ECO:0000313" key="2">
    <source>
        <dbReference type="Proteomes" id="UP000030518"/>
    </source>
</evidence>
<name>A0A0A2WP99_9GAMM</name>
<proteinExistence type="predicted"/>
<dbReference type="eggNOG" id="COG0603">
    <property type="taxonomic scope" value="Bacteria"/>
</dbReference>
<accession>A0A0A2WP99</accession>
<dbReference type="SUPFAM" id="SSF52402">
    <property type="entry name" value="Adenine nucleotide alpha hydrolases-like"/>
    <property type="match status" value="1"/>
</dbReference>
<comment type="caution">
    <text evidence="1">The sequence shown here is derived from an EMBL/GenBank/DDBJ whole genome shotgun (WGS) entry which is preliminary data.</text>
</comment>
<dbReference type="Proteomes" id="UP000030518">
    <property type="component" value="Unassembled WGS sequence"/>
</dbReference>